<keyword evidence="2" id="KW-0732">Signal</keyword>
<gene>
    <name evidence="4" type="primary">LOC104966841</name>
</gene>
<sequence>MTISFHFALLVFLVTKDFTSCINLTSILEYVDVALGDPLTLNCTYNCSIGFVRGCWTKAKQKKTGAFVDCLGNSSKSSLCTTSLHLSILSIKDHNKKYICYTRHTDDPQVPQNIAGIVVLQIKATTSVQNGIVTPKTATTNASNPAEQNDSSEALAIFLCLNRNRQCWTDKGEPVGSRSGSPLPLQAFPSPVKGTVSTKSERVTLRIPTPDNESDTEVPYADITIAVRGVSTPELTQVGYLTPGDQQEWWGDEPRSHLQASRSADRLHVPQPREVSRKMSTNSEYAVITYA</sequence>
<organism evidence="3 4">
    <name type="scientific">Notothenia coriiceps</name>
    <name type="common">black rockcod</name>
    <dbReference type="NCBI Taxonomy" id="8208"/>
    <lineage>
        <taxon>Eukaryota</taxon>
        <taxon>Metazoa</taxon>
        <taxon>Chordata</taxon>
        <taxon>Craniata</taxon>
        <taxon>Vertebrata</taxon>
        <taxon>Euteleostomi</taxon>
        <taxon>Actinopterygii</taxon>
        <taxon>Neopterygii</taxon>
        <taxon>Teleostei</taxon>
        <taxon>Neoteleostei</taxon>
        <taxon>Acanthomorphata</taxon>
        <taxon>Eupercaria</taxon>
        <taxon>Perciformes</taxon>
        <taxon>Notothenioidei</taxon>
        <taxon>Nototheniidae</taxon>
        <taxon>Notothenia</taxon>
    </lineage>
</organism>
<evidence type="ECO:0000256" key="1">
    <source>
        <dbReference type="SAM" id="MobiDB-lite"/>
    </source>
</evidence>
<evidence type="ECO:0000313" key="4">
    <source>
        <dbReference type="RefSeq" id="XP_010794449.1"/>
    </source>
</evidence>
<protein>
    <submittedName>
        <fullName evidence="4">Uncharacterized protein isoform X2</fullName>
    </submittedName>
</protein>
<feature type="chain" id="PRO_5026801933" evidence="2">
    <location>
        <begin position="22"/>
        <end position="291"/>
    </location>
</feature>
<evidence type="ECO:0000313" key="3">
    <source>
        <dbReference type="Proteomes" id="UP000504611"/>
    </source>
</evidence>
<keyword evidence="3" id="KW-1185">Reference proteome</keyword>
<reference evidence="4" key="1">
    <citation type="submission" date="2025-08" db="UniProtKB">
        <authorList>
            <consortium name="RefSeq"/>
        </authorList>
    </citation>
    <scope>IDENTIFICATION</scope>
    <source>
        <tissue evidence="4">Muscle</tissue>
    </source>
</reference>
<proteinExistence type="predicted"/>
<feature type="region of interest" description="Disordered" evidence="1">
    <location>
        <begin position="254"/>
        <end position="278"/>
    </location>
</feature>
<dbReference type="AlphaFoldDB" id="A0A6I9PTZ3"/>
<feature type="signal peptide" evidence="2">
    <location>
        <begin position="1"/>
        <end position="21"/>
    </location>
</feature>
<dbReference type="GeneID" id="104966841"/>
<dbReference type="RefSeq" id="XP_010794449.1">
    <property type="nucleotide sequence ID" value="XM_010796147.1"/>
</dbReference>
<dbReference type="OrthoDB" id="6370831at2759"/>
<dbReference type="Proteomes" id="UP000504611">
    <property type="component" value="Unplaced"/>
</dbReference>
<feature type="region of interest" description="Disordered" evidence="1">
    <location>
        <begin position="172"/>
        <end position="199"/>
    </location>
</feature>
<accession>A0A6I9PTZ3</accession>
<evidence type="ECO:0000256" key="2">
    <source>
        <dbReference type="SAM" id="SignalP"/>
    </source>
</evidence>
<name>A0A6I9PTZ3_9TELE</name>